<evidence type="ECO:0000259" key="11">
    <source>
        <dbReference type="Pfam" id="PF18311"/>
    </source>
</evidence>
<dbReference type="InterPro" id="IPR049469">
    <property type="entry name" value="RRP40_KH-I"/>
</dbReference>
<dbReference type="InterPro" id="IPR004088">
    <property type="entry name" value="KH_dom_type_1"/>
</dbReference>
<comment type="subcellular location">
    <subcellularLocation>
        <location evidence="1">Cytoplasm</location>
    </subcellularLocation>
    <subcellularLocation>
        <location evidence="2">Nucleus</location>
        <location evidence="2">Nucleolus</location>
    </subcellularLocation>
</comment>
<dbReference type="InterPro" id="IPR037319">
    <property type="entry name" value="Rrp40_S1"/>
</dbReference>
<dbReference type="CDD" id="cd05790">
    <property type="entry name" value="S1_Rrp40"/>
    <property type="match status" value="1"/>
</dbReference>
<dbReference type="Proteomes" id="UP000799772">
    <property type="component" value="Unassembled WGS sequence"/>
</dbReference>
<dbReference type="Pfam" id="PF18311">
    <property type="entry name" value="Rrp40_N"/>
    <property type="match status" value="1"/>
</dbReference>
<dbReference type="FunFam" id="2.40.50.140:FF:000127">
    <property type="entry name" value="Exosome complex component RRP40"/>
    <property type="match status" value="1"/>
</dbReference>
<evidence type="ECO:0000313" key="12">
    <source>
        <dbReference type="EMBL" id="KAF2105113.1"/>
    </source>
</evidence>
<proteinExistence type="inferred from homology"/>
<evidence type="ECO:0000256" key="9">
    <source>
        <dbReference type="ARBA" id="ARBA00030615"/>
    </source>
</evidence>
<dbReference type="Gene3D" id="2.40.50.140">
    <property type="entry name" value="Nucleic acid-binding proteins"/>
    <property type="match status" value="1"/>
</dbReference>
<dbReference type="InterPro" id="IPR036612">
    <property type="entry name" value="KH_dom_type_1_sf"/>
</dbReference>
<evidence type="ECO:0000256" key="8">
    <source>
        <dbReference type="ARBA" id="ARBA00023242"/>
    </source>
</evidence>
<dbReference type="GO" id="GO:0003723">
    <property type="term" value="F:RNA binding"/>
    <property type="evidence" value="ECO:0007669"/>
    <property type="project" value="UniProtKB-KW"/>
</dbReference>
<dbReference type="GO" id="GO:0000176">
    <property type="term" value="C:nuclear exosome (RNase complex)"/>
    <property type="evidence" value="ECO:0007669"/>
    <property type="project" value="TreeGrafter"/>
</dbReference>
<sequence>MTSTLLLLPGDEVPSSLLPKGNHKPLVLGPGLRHAPPSSVRATVSGTLTVDARKNALWIETNRGRYIPHVNDLVIATVLRSSSDFYHCTITPHAAQANLPQLAFESATRKTRPQLAPGALVYARISSASRDMDPELSCVSASSGKADGLGPLKGGMLFDVSLGFCRRLLLSESKVPLPAEQGGGAVTILEALAEKIGFEVAVGRNGKLWVDGGDVKMTLAVGKALQQTDQERLTLDQQKKLAAKTLRELGS</sequence>
<dbReference type="Gene3D" id="2.40.50.100">
    <property type="match status" value="1"/>
</dbReference>
<feature type="domain" description="Exosome complex exonuclease Rrp40 N-terminal" evidence="11">
    <location>
        <begin position="26"/>
        <end position="65"/>
    </location>
</feature>
<evidence type="ECO:0000259" key="10">
    <source>
        <dbReference type="Pfam" id="PF15985"/>
    </source>
</evidence>
<keyword evidence="4" id="KW-0963">Cytoplasm</keyword>
<dbReference type="Gene3D" id="3.30.1370.10">
    <property type="entry name" value="K Homology domain, type 1"/>
    <property type="match status" value="1"/>
</dbReference>
<accession>A0A9P4ITN3</accession>
<dbReference type="GO" id="GO:0005730">
    <property type="term" value="C:nucleolus"/>
    <property type="evidence" value="ECO:0007669"/>
    <property type="project" value="UniProtKB-SubCell"/>
</dbReference>
<feature type="domain" description="K Homology" evidence="10">
    <location>
        <begin position="155"/>
        <end position="215"/>
    </location>
</feature>
<dbReference type="Pfam" id="PF15985">
    <property type="entry name" value="KH_6"/>
    <property type="match status" value="1"/>
</dbReference>
<dbReference type="SUPFAM" id="SSF50249">
    <property type="entry name" value="Nucleic acid-binding proteins"/>
    <property type="match status" value="1"/>
</dbReference>
<dbReference type="PANTHER" id="PTHR21321">
    <property type="entry name" value="PNAS-3 RELATED"/>
    <property type="match status" value="1"/>
</dbReference>
<dbReference type="GO" id="GO:0071051">
    <property type="term" value="P:poly(A)-dependent snoRNA 3'-end processing"/>
    <property type="evidence" value="ECO:0007669"/>
    <property type="project" value="TreeGrafter"/>
</dbReference>
<dbReference type="GO" id="GO:0000177">
    <property type="term" value="C:cytoplasmic exosome (RNase complex)"/>
    <property type="evidence" value="ECO:0007669"/>
    <property type="project" value="TreeGrafter"/>
</dbReference>
<name>A0A9P4ITN3_9PEZI</name>
<dbReference type="Pfam" id="PF21262">
    <property type="entry name" value="RRP40_S1"/>
    <property type="match status" value="1"/>
</dbReference>
<evidence type="ECO:0000256" key="4">
    <source>
        <dbReference type="ARBA" id="ARBA00022490"/>
    </source>
</evidence>
<keyword evidence="6" id="KW-0271">Exosome</keyword>
<organism evidence="12 13">
    <name type="scientific">Rhizodiscina lignyota</name>
    <dbReference type="NCBI Taxonomy" id="1504668"/>
    <lineage>
        <taxon>Eukaryota</taxon>
        <taxon>Fungi</taxon>
        <taxon>Dikarya</taxon>
        <taxon>Ascomycota</taxon>
        <taxon>Pezizomycotina</taxon>
        <taxon>Dothideomycetes</taxon>
        <taxon>Pleosporomycetidae</taxon>
        <taxon>Aulographales</taxon>
        <taxon>Rhizodiscinaceae</taxon>
        <taxon>Rhizodiscina</taxon>
    </lineage>
</organism>
<evidence type="ECO:0000313" key="13">
    <source>
        <dbReference type="Proteomes" id="UP000799772"/>
    </source>
</evidence>
<dbReference type="PANTHER" id="PTHR21321:SF1">
    <property type="entry name" value="EXOSOME COMPLEX COMPONENT RRP40"/>
    <property type="match status" value="1"/>
</dbReference>
<gene>
    <name evidence="12" type="ORF">NA57DRAFT_63292</name>
</gene>
<dbReference type="SUPFAM" id="SSF54791">
    <property type="entry name" value="Eukaryotic type KH-domain (KH-domain type I)"/>
    <property type="match status" value="1"/>
</dbReference>
<dbReference type="InterPro" id="IPR041054">
    <property type="entry name" value="Rrp40_N_euk"/>
</dbReference>
<dbReference type="GO" id="GO:0071034">
    <property type="term" value="P:CUT catabolic process"/>
    <property type="evidence" value="ECO:0007669"/>
    <property type="project" value="TreeGrafter"/>
</dbReference>
<evidence type="ECO:0000256" key="5">
    <source>
        <dbReference type="ARBA" id="ARBA00022552"/>
    </source>
</evidence>
<dbReference type="InterPro" id="IPR012340">
    <property type="entry name" value="NA-bd_OB-fold"/>
</dbReference>
<dbReference type="GO" id="GO:0071035">
    <property type="term" value="P:nuclear polyadenylation-dependent rRNA catabolic process"/>
    <property type="evidence" value="ECO:0007669"/>
    <property type="project" value="TreeGrafter"/>
</dbReference>
<dbReference type="GO" id="GO:0034475">
    <property type="term" value="P:U4 snRNA 3'-end processing"/>
    <property type="evidence" value="ECO:0007669"/>
    <property type="project" value="TreeGrafter"/>
</dbReference>
<dbReference type="OrthoDB" id="340500at2759"/>
<reference evidence="12" key="1">
    <citation type="journal article" date="2020" name="Stud. Mycol.">
        <title>101 Dothideomycetes genomes: a test case for predicting lifestyles and emergence of pathogens.</title>
        <authorList>
            <person name="Haridas S."/>
            <person name="Albert R."/>
            <person name="Binder M."/>
            <person name="Bloem J."/>
            <person name="Labutti K."/>
            <person name="Salamov A."/>
            <person name="Andreopoulos B."/>
            <person name="Baker S."/>
            <person name="Barry K."/>
            <person name="Bills G."/>
            <person name="Bluhm B."/>
            <person name="Cannon C."/>
            <person name="Castanera R."/>
            <person name="Culley D."/>
            <person name="Daum C."/>
            <person name="Ezra D."/>
            <person name="Gonzalez J."/>
            <person name="Henrissat B."/>
            <person name="Kuo A."/>
            <person name="Liang C."/>
            <person name="Lipzen A."/>
            <person name="Lutzoni F."/>
            <person name="Magnuson J."/>
            <person name="Mondo S."/>
            <person name="Nolan M."/>
            <person name="Ohm R."/>
            <person name="Pangilinan J."/>
            <person name="Park H.-J."/>
            <person name="Ramirez L."/>
            <person name="Alfaro M."/>
            <person name="Sun H."/>
            <person name="Tritt A."/>
            <person name="Yoshinaga Y."/>
            <person name="Zwiers L.-H."/>
            <person name="Turgeon B."/>
            <person name="Goodwin S."/>
            <person name="Spatafora J."/>
            <person name="Crous P."/>
            <person name="Grigoriev I."/>
        </authorList>
    </citation>
    <scope>NUCLEOTIDE SEQUENCE</scope>
    <source>
        <strain evidence="12">CBS 133067</strain>
    </source>
</reference>
<evidence type="ECO:0000256" key="3">
    <source>
        <dbReference type="ARBA" id="ARBA00007841"/>
    </source>
</evidence>
<comment type="similarity">
    <text evidence="3">Belongs to the RRP40 family.</text>
</comment>
<dbReference type="InterPro" id="IPR026699">
    <property type="entry name" value="Exosome_RNA_bind1/RRP40/RRP4"/>
</dbReference>
<evidence type="ECO:0000256" key="2">
    <source>
        <dbReference type="ARBA" id="ARBA00004604"/>
    </source>
</evidence>
<dbReference type="EMBL" id="ML978121">
    <property type="protein sequence ID" value="KAF2105113.1"/>
    <property type="molecule type" value="Genomic_DNA"/>
</dbReference>
<evidence type="ECO:0000256" key="1">
    <source>
        <dbReference type="ARBA" id="ARBA00004496"/>
    </source>
</evidence>
<keyword evidence="13" id="KW-1185">Reference proteome</keyword>
<keyword evidence="8" id="KW-0539">Nucleus</keyword>
<dbReference type="CDD" id="cd22526">
    <property type="entry name" value="KH-I_Rrp40"/>
    <property type="match status" value="1"/>
</dbReference>
<dbReference type="GO" id="GO:0000467">
    <property type="term" value="P:exonucleolytic trimming to generate mature 3'-end of 5.8S rRNA from tricistronic rRNA transcript (SSU-rRNA, 5.8S rRNA, LSU-rRNA)"/>
    <property type="evidence" value="ECO:0007669"/>
    <property type="project" value="TreeGrafter"/>
</dbReference>
<comment type="caution">
    <text evidence="12">The sequence shown here is derived from an EMBL/GenBank/DDBJ whole genome shotgun (WGS) entry which is preliminary data.</text>
</comment>
<keyword evidence="7" id="KW-0694">RNA-binding</keyword>
<dbReference type="GO" id="GO:0071038">
    <property type="term" value="P:TRAMP-dependent tRNA surveillance pathway"/>
    <property type="evidence" value="ECO:0007669"/>
    <property type="project" value="TreeGrafter"/>
</dbReference>
<dbReference type="AlphaFoldDB" id="A0A9P4ITN3"/>
<evidence type="ECO:0000256" key="6">
    <source>
        <dbReference type="ARBA" id="ARBA00022835"/>
    </source>
</evidence>
<keyword evidence="5" id="KW-0698">rRNA processing</keyword>
<protein>
    <recommendedName>
        <fullName evidence="9">Ribosomal RNA-processing protein 40</fullName>
    </recommendedName>
</protein>
<dbReference type="FunFam" id="2.40.50.100:FF:000073">
    <property type="entry name" value="Putative Exosome complex component RRP40"/>
    <property type="match status" value="1"/>
</dbReference>
<evidence type="ECO:0000256" key="7">
    <source>
        <dbReference type="ARBA" id="ARBA00022884"/>
    </source>
</evidence>